<dbReference type="Pfam" id="PF02770">
    <property type="entry name" value="Acyl-CoA_dh_M"/>
    <property type="match status" value="1"/>
</dbReference>
<evidence type="ECO:0000259" key="11">
    <source>
        <dbReference type="Pfam" id="PF02771"/>
    </source>
</evidence>
<dbReference type="GO" id="GO:0003995">
    <property type="term" value="F:acyl-CoA dehydrogenase activity"/>
    <property type="evidence" value="ECO:0007669"/>
    <property type="project" value="InterPro"/>
</dbReference>
<evidence type="ECO:0000256" key="1">
    <source>
        <dbReference type="ARBA" id="ARBA00001974"/>
    </source>
</evidence>
<dbReference type="InterPro" id="IPR046373">
    <property type="entry name" value="Acyl-CoA_Oxase/DH_mid-dom_sf"/>
</dbReference>
<dbReference type="SUPFAM" id="SSF56645">
    <property type="entry name" value="Acyl-CoA dehydrogenase NM domain-like"/>
    <property type="match status" value="1"/>
</dbReference>
<dbReference type="SUPFAM" id="SSF47203">
    <property type="entry name" value="Acyl-CoA dehydrogenase C-terminal domain-like"/>
    <property type="match status" value="1"/>
</dbReference>
<dbReference type="InterPro" id="IPR006091">
    <property type="entry name" value="Acyl-CoA_Oxase/DH_mid-dom"/>
</dbReference>
<dbReference type="InterPro" id="IPR006089">
    <property type="entry name" value="Acyl-CoA_DH_CS"/>
</dbReference>
<protein>
    <recommendedName>
        <fullName evidence="7">Cyclohex-1-ene-1-carbonyl-CoA dehydrogenase</fullName>
        <ecNumber evidence="6">1.3.8.10</ecNumber>
    </recommendedName>
</protein>
<dbReference type="EC" id="1.3.8.10" evidence="6"/>
<proteinExistence type="inferred from homology"/>
<evidence type="ECO:0000256" key="4">
    <source>
        <dbReference type="ARBA" id="ARBA00022827"/>
    </source>
</evidence>
<keyword evidence="13" id="KW-1185">Reference proteome</keyword>
<dbReference type="InterPro" id="IPR009100">
    <property type="entry name" value="AcylCoA_DH/oxidase_NM_dom_sf"/>
</dbReference>
<accession>A0A0S4MVS6</accession>
<comment type="cofactor">
    <cofactor evidence="1 8">
        <name>FAD</name>
        <dbReference type="ChEBI" id="CHEBI:57692"/>
    </cofactor>
</comment>
<sequence length="372" mass="41081">MIKETARKFAVEELAPKASERDEKEEFPHEEVKKLAELGFMGMMVSETYGGAGLDTISYVLAMEEISKVDASVGVIMSVNNSLVCWPIETYGTEEQKLKYLPRLARGELLGAFCLSEPEAGSDASNQRTTAVRDGDFYILNGTKNFITNGVYANILIVFAQTDKEKGSKGISAFIVEKDFPGVIVAKKERKLGIRSSDTAQIVFEDCKVPAVNRLGEEGMGFKIAMTTLNGGRIGIAAQALGIAQASLEASIKYAKERKTFGKLLAEHQAIQFKIADMATKIEAARLLTLFAAWKKDRGERYVKEASMAKLFASQVAVEASLEAVQIYGGYGYIKDFPVERYLRDSKITEIYEGTSEIQRIIIARELLEMKI</sequence>
<evidence type="ECO:0000256" key="6">
    <source>
        <dbReference type="ARBA" id="ARBA00066362"/>
    </source>
</evidence>
<evidence type="ECO:0000313" key="12">
    <source>
        <dbReference type="EMBL" id="CUU02635.1"/>
    </source>
</evidence>
<reference evidence="13" key="1">
    <citation type="submission" date="2015-11" db="EMBL/GenBank/DDBJ databases">
        <authorList>
            <person name="Varghese N."/>
        </authorList>
    </citation>
    <scope>NUCLEOTIDE SEQUENCE [LARGE SCALE GENOMIC DNA]</scope>
</reference>
<dbReference type="Proteomes" id="UP000320623">
    <property type="component" value="Unassembled WGS sequence"/>
</dbReference>
<gene>
    <name evidence="12" type="ORF">JGI1_00543</name>
</gene>
<dbReference type="PIRSF" id="PIRSF016578">
    <property type="entry name" value="HsaA"/>
    <property type="match status" value="1"/>
</dbReference>
<dbReference type="GO" id="GO:0050660">
    <property type="term" value="F:flavin adenine dinucleotide binding"/>
    <property type="evidence" value="ECO:0007669"/>
    <property type="project" value="InterPro"/>
</dbReference>
<dbReference type="InterPro" id="IPR037069">
    <property type="entry name" value="AcylCoA_DH/ox_N_sf"/>
</dbReference>
<dbReference type="EMBL" id="FAOO01000003">
    <property type="protein sequence ID" value="CUU02635.1"/>
    <property type="molecule type" value="Genomic_DNA"/>
</dbReference>
<evidence type="ECO:0000313" key="13">
    <source>
        <dbReference type="Proteomes" id="UP000320623"/>
    </source>
</evidence>
<feature type="domain" description="Acyl-CoA dehydrogenase/oxidase N-terminal" evidence="11">
    <location>
        <begin position="1"/>
        <end position="108"/>
    </location>
</feature>
<dbReference type="AlphaFoldDB" id="A0A0S4MVS6"/>
<dbReference type="PROSITE" id="PS00073">
    <property type="entry name" value="ACYL_COA_DH_2"/>
    <property type="match status" value="1"/>
</dbReference>
<dbReference type="InterPro" id="IPR013786">
    <property type="entry name" value="AcylCoA_DH/ox_N"/>
</dbReference>
<evidence type="ECO:0000256" key="8">
    <source>
        <dbReference type="RuleBase" id="RU362125"/>
    </source>
</evidence>
<dbReference type="Gene3D" id="1.10.540.10">
    <property type="entry name" value="Acyl-CoA dehydrogenase/oxidase, N-terminal domain"/>
    <property type="match status" value="1"/>
</dbReference>
<dbReference type="PANTHER" id="PTHR43884">
    <property type="entry name" value="ACYL-COA DEHYDROGENASE"/>
    <property type="match status" value="1"/>
</dbReference>
<dbReference type="Pfam" id="PF00441">
    <property type="entry name" value="Acyl-CoA_dh_1"/>
    <property type="match status" value="1"/>
</dbReference>
<dbReference type="InterPro" id="IPR009075">
    <property type="entry name" value="AcylCo_DH/oxidase_C"/>
</dbReference>
<dbReference type="Gene3D" id="2.40.110.10">
    <property type="entry name" value="Butyryl-CoA Dehydrogenase, subunit A, domain 2"/>
    <property type="match status" value="1"/>
</dbReference>
<dbReference type="PANTHER" id="PTHR43884:SF12">
    <property type="entry name" value="ISOVALERYL-COA DEHYDROGENASE, MITOCHONDRIAL-RELATED"/>
    <property type="match status" value="1"/>
</dbReference>
<keyword evidence="4 8" id="KW-0274">FAD</keyword>
<keyword evidence="3 8" id="KW-0285">Flavoprotein</keyword>
<dbReference type="Gene3D" id="1.20.140.10">
    <property type="entry name" value="Butyryl-CoA Dehydrogenase, subunit A, domain 3"/>
    <property type="match status" value="1"/>
</dbReference>
<feature type="domain" description="Acyl-CoA oxidase/dehydrogenase middle" evidence="10">
    <location>
        <begin position="112"/>
        <end position="207"/>
    </location>
</feature>
<keyword evidence="5 8" id="KW-0560">Oxidoreductase</keyword>
<name>A0A0S4MVS6_9BACT</name>
<evidence type="ECO:0000256" key="5">
    <source>
        <dbReference type="ARBA" id="ARBA00023002"/>
    </source>
</evidence>
<dbReference type="FunFam" id="1.20.140.10:FF:000004">
    <property type="entry name" value="Acyl-CoA dehydrogenase FadE25"/>
    <property type="match status" value="1"/>
</dbReference>
<dbReference type="STRING" id="1643428.GCA_001442855_00528"/>
<dbReference type="FunFam" id="1.10.540.10:FF:000002">
    <property type="entry name" value="Acyl-CoA dehydrogenase FadE19"/>
    <property type="match status" value="1"/>
</dbReference>
<evidence type="ECO:0000259" key="10">
    <source>
        <dbReference type="Pfam" id="PF02770"/>
    </source>
</evidence>
<organism evidence="12 13">
    <name type="scientific">Candidatus Thermokryptus mobilis</name>
    <dbReference type="NCBI Taxonomy" id="1643428"/>
    <lineage>
        <taxon>Bacteria</taxon>
        <taxon>Pseudomonadati</taxon>
        <taxon>Candidatus Kryptoniota</taxon>
        <taxon>Candidatus Thermokryptus</taxon>
    </lineage>
</organism>
<comment type="similarity">
    <text evidence="2 8">Belongs to the acyl-CoA dehydrogenase family.</text>
</comment>
<evidence type="ECO:0000256" key="2">
    <source>
        <dbReference type="ARBA" id="ARBA00009347"/>
    </source>
</evidence>
<dbReference type="InterPro" id="IPR036250">
    <property type="entry name" value="AcylCo_DH-like_C"/>
</dbReference>
<dbReference type="Pfam" id="PF02771">
    <property type="entry name" value="Acyl-CoA_dh_N"/>
    <property type="match status" value="1"/>
</dbReference>
<dbReference type="FunFam" id="2.40.110.10:FF:000001">
    <property type="entry name" value="Acyl-CoA dehydrogenase, mitochondrial"/>
    <property type="match status" value="1"/>
</dbReference>
<feature type="domain" description="Acyl-CoA dehydrogenase/oxidase C-terminal" evidence="9">
    <location>
        <begin position="219"/>
        <end position="368"/>
    </location>
</feature>
<evidence type="ECO:0000259" key="9">
    <source>
        <dbReference type="Pfam" id="PF00441"/>
    </source>
</evidence>
<dbReference type="CDD" id="cd01158">
    <property type="entry name" value="SCAD_SBCAD"/>
    <property type="match status" value="1"/>
</dbReference>
<evidence type="ECO:0000256" key="7">
    <source>
        <dbReference type="ARBA" id="ARBA00072305"/>
    </source>
</evidence>
<evidence type="ECO:0000256" key="3">
    <source>
        <dbReference type="ARBA" id="ARBA00022630"/>
    </source>
</evidence>